<dbReference type="PANTHER" id="PTHR30203">
    <property type="entry name" value="OUTER MEMBRANE CATION EFFLUX PROTEIN"/>
    <property type="match status" value="1"/>
</dbReference>
<dbReference type="Gene3D" id="2.20.200.10">
    <property type="entry name" value="Outer membrane efflux proteins (OEP)"/>
    <property type="match status" value="1"/>
</dbReference>
<reference evidence="3 4" key="2">
    <citation type="submission" date="2017-08" db="EMBL/GenBank/DDBJ databases">
        <title>WGS of novel Burkholderia cepaca complex species.</title>
        <authorList>
            <person name="Lipuma J."/>
            <person name="Spilker T."/>
        </authorList>
    </citation>
    <scope>NUCLEOTIDE SEQUENCE [LARGE SCALE GENOMIC DNA]</scope>
    <source>
        <strain evidence="3 4">AU17325</strain>
    </source>
</reference>
<keyword evidence="2" id="KW-1134">Transmembrane beta strand</keyword>
<feature type="chain" id="PRO_5011811891" evidence="2">
    <location>
        <begin position="22"/>
        <end position="482"/>
    </location>
</feature>
<keyword evidence="2" id="KW-0812">Transmembrane</keyword>
<dbReference type="EMBL" id="NKFA01000009">
    <property type="protein sequence ID" value="OXI39741.1"/>
    <property type="molecule type" value="Genomic_DNA"/>
</dbReference>
<evidence type="ECO:0000313" key="4">
    <source>
        <dbReference type="Proteomes" id="UP000214600"/>
    </source>
</evidence>
<dbReference type="NCBIfam" id="TIGR01845">
    <property type="entry name" value="outer_NodT"/>
    <property type="match status" value="1"/>
</dbReference>
<evidence type="ECO:0000256" key="1">
    <source>
        <dbReference type="ARBA" id="ARBA00007613"/>
    </source>
</evidence>
<keyword evidence="2" id="KW-0449">Lipoprotein</keyword>
<accession>A0A228IBD1</accession>
<evidence type="ECO:0000313" key="3">
    <source>
        <dbReference type="EMBL" id="OXI39741.1"/>
    </source>
</evidence>
<comment type="subcellular location">
    <subcellularLocation>
        <location evidence="2">Cell membrane</location>
        <topology evidence="2">Lipid-anchor</topology>
    </subcellularLocation>
</comment>
<organism evidence="3 4">
    <name type="scientific">Burkholderia aenigmatica</name>
    <dbReference type="NCBI Taxonomy" id="2015348"/>
    <lineage>
        <taxon>Bacteria</taxon>
        <taxon>Pseudomonadati</taxon>
        <taxon>Pseudomonadota</taxon>
        <taxon>Betaproteobacteria</taxon>
        <taxon>Burkholderiales</taxon>
        <taxon>Burkholderiaceae</taxon>
        <taxon>Burkholderia</taxon>
        <taxon>Burkholderia cepacia complex</taxon>
    </lineage>
</organism>
<keyword evidence="2" id="KW-0472">Membrane</keyword>
<sequence length="482" mass="51884">MKILKLAVLPAALLMASCTMIPTYHRPDPSVAAQYAATAPDTAGKPSAAELGWRDFYTDPHLQTLIGMALENNRDLRVAVLNIEAARAQYRIQRADLLPTLSASASGSIQRLPSDLSTTGQAGVTRSYNVGGVASYELDLFGKIRSLTEQAMQTYLATEATRQATQISLIAEVATAWLTLQADQDIRSLTADTLASQRASLKIVDSGYRNGTSSLLDLRQAETTVRAAEANLAQYDRQVRTDINALTLLVGAPLDDALLSRESLAAVRLDEDLPAGLPSDLLARRPDIMAAEHQLMAANANIGAARAAFFPSISLTASGGTASASLRNLFDPGSAAWSFGPTISVPIFDYGRNSANLTVSKVNRDIEVATYQKAVQTAFREVSDALDGRATWGQQETAQRLLVDASQSAYRLSDVRYREGVDGYVNVLVNQRSLYDAQQNLVKVRLARMTNTVDLYRALGGGWQDRTVKADVPTGQAAHPPG</sequence>
<keyword evidence="2" id="KW-0564">Palmitate</keyword>
<dbReference type="Pfam" id="PF02321">
    <property type="entry name" value="OEP"/>
    <property type="match status" value="2"/>
</dbReference>
<dbReference type="GO" id="GO:0015562">
    <property type="term" value="F:efflux transmembrane transporter activity"/>
    <property type="evidence" value="ECO:0007669"/>
    <property type="project" value="InterPro"/>
</dbReference>
<dbReference type="SUPFAM" id="SSF56954">
    <property type="entry name" value="Outer membrane efflux proteins (OEP)"/>
    <property type="match status" value="1"/>
</dbReference>
<dbReference type="InterPro" id="IPR003423">
    <property type="entry name" value="OMP_efflux"/>
</dbReference>
<dbReference type="RefSeq" id="WP_089452562.1">
    <property type="nucleotide sequence ID" value="NZ_NKFA01000009.1"/>
</dbReference>
<comment type="caution">
    <text evidence="3">The sequence shown here is derived from an EMBL/GenBank/DDBJ whole genome shotgun (WGS) entry which is preliminary data.</text>
</comment>
<proteinExistence type="inferred from homology"/>
<dbReference type="OrthoDB" id="9770517at2"/>
<dbReference type="AlphaFoldDB" id="A0A228IBD1"/>
<dbReference type="PANTHER" id="PTHR30203:SF32">
    <property type="entry name" value="CATION EFFLUX SYSTEM PROTEIN CUSC"/>
    <property type="match status" value="1"/>
</dbReference>
<name>A0A228IBD1_9BURK</name>
<dbReference type="Proteomes" id="UP000214600">
    <property type="component" value="Unassembled WGS sequence"/>
</dbReference>
<dbReference type="Gene3D" id="1.20.1600.10">
    <property type="entry name" value="Outer membrane efflux proteins (OEP)"/>
    <property type="match status" value="1"/>
</dbReference>
<protein>
    <submittedName>
        <fullName evidence="3">Multidrug transporter</fullName>
    </submittedName>
</protein>
<dbReference type="PROSITE" id="PS51257">
    <property type="entry name" value="PROKAR_LIPOPROTEIN"/>
    <property type="match status" value="1"/>
</dbReference>
<keyword evidence="2" id="KW-0732">Signal</keyword>
<feature type="signal peptide" evidence="2">
    <location>
        <begin position="1"/>
        <end position="21"/>
    </location>
</feature>
<comment type="similarity">
    <text evidence="1 2">Belongs to the outer membrane factor (OMF) (TC 1.B.17) family.</text>
</comment>
<evidence type="ECO:0000256" key="2">
    <source>
        <dbReference type="RuleBase" id="RU362097"/>
    </source>
</evidence>
<reference evidence="4" key="1">
    <citation type="submission" date="2017-06" db="EMBL/GenBank/DDBJ databases">
        <authorList>
            <person name="LiPuma J."/>
            <person name="Spilker T."/>
        </authorList>
    </citation>
    <scope>NUCLEOTIDE SEQUENCE [LARGE SCALE GENOMIC DNA]</scope>
    <source>
        <strain evidence="4">AU17325</strain>
    </source>
</reference>
<gene>
    <name evidence="3" type="ORF">CFB84_25745</name>
</gene>
<dbReference type="InterPro" id="IPR010131">
    <property type="entry name" value="MdtP/NodT-like"/>
</dbReference>
<dbReference type="GO" id="GO:0005886">
    <property type="term" value="C:plasma membrane"/>
    <property type="evidence" value="ECO:0007669"/>
    <property type="project" value="UniProtKB-SubCell"/>
</dbReference>